<protein>
    <submittedName>
        <fullName evidence="1">Uncharacterized protein</fullName>
    </submittedName>
</protein>
<name>A0A6C0IUG3_9ZZZZ</name>
<accession>A0A6C0IUG3</accession>
<evidence type="ECO:0000313" key="1">
    <source>
        <dbReference type="EMBL" id="QHT96921.1"/>
    </source>
</evidence>
<reference evidence="1" key="1">
    <citation type="journal article" date="2020" name="Nature">
        <title>Giant virus diversity and host interactions through global metagenomics.</title>
        <authorList>
            <person name="Schulz F."/>
            <person name="Roux S."/>
            <person name="Paez-Espino D."/>
            <person name="Jungbluth S."/>
            <person name="Walsh D.A."/>
            <person name="Denef V.J."/>
            <person name="McMahon K.D."/>
            <person name="Konstantinidis K.T."/>
            <person name="Eloe-Fadrosh E.A."/>
            <person name="Kyrpides N.C."/>
            <person name="Woyke T."/>
        </authorList>
    </citation>
    <scope>NUCLEOTIDE SEQUENCE</scope>
    <source>
        <strain evidence="1">GVMAG-M-3300024336-7</strain>
    </source>
</reference>
<organism evidence="1">
    <name type="scientific">viral metagenome</name>
    <dbReference type="NCBI Taxonomy" id="1070528"/>
    <lineage>
        <taxon>unclassified sequences</taxon>
        <taxon>metagenomes</taxon>
        <taxon>organismal metagenomes</taxon>
    </lineage>
</organism>
<sequence>MEIVMEQNEADALSVLAVVRREIVRIRRLLHITPPGPMQEAYQRELERLRGMLNW</sequence>
<dbReference type="EMBL" id="MN740270">
    <property type="protein sequence ID" value="QHT96921.1"/>
    <property type="molecule type" value="Genomic_DNA"/>
</dbReference>
<proteinExistence type="predicted"/>
<dbReference type="AlphaFoldDB" id="A0A6C0IUG3"/>